<gene>
    <name evidence="1" type="ORF">V5799_020087</name>
</gene>
<comment type="caution">
    <text evidence="1">The sequence shown here is derived from an EMBL/GenBank/DDBJ whole genome shotgun (WGS) entry which is preliminary data.</text>
</comment>
<organism evidence="1 2">
    <name type="scientific">Amblyomma americanum</name>
    <name type="common">Lone star tick</name>
    <dbReference type="NCBI Taxonomy" id="6943"/>
    <lineage>
        <taxon>Eukaryota</taxon>
        <taxon>Metazoa</taxon>
        <taxon>Ecdysozoa</taxon>
        <taxon>Arthropoda</taxon>
        <taxon>Chelicerata</taxon>
        <taxon>Arachnida</taxon>
        <taxon>Acari</taxon>
        <taxon>Parasitiformes</taxon>
        <taxon>Ixodida</taxon>
        <taxon>Ixodoidea</taxon>
        <taxon>Ixodidae</taxon>
        <taxon>Amblyomminae</taxon>
        <taxon>Amblyomma</taxon>
    </lineage>
</organism>
<evidence type="ECO:0000313" key="2">
    <source>
        <dbReference type="Proteomes" id="UP001321473"/>
    </source>
</evidence>
<dbReference type="Proteomes" id="UP001321473">
    <property type="component" value="Unassembled WGS sequence"/>
</dbReference>
<evidence type="ECO:0000313" key="1">
    <source>
        <dbReference type="EMBL" id="KAK8778569.1"/>
    </source>
</evidence>
<name>A0AAQ4EUV7_AMBAM</name>
<accession>A0AAQ4EUV7</accession>
<dbReference type="AlphaFoldDB" id="A0AAQ4EUV7"/>
<proteinExistence type="predicted"/>
<keyword evidence="2" id="KW-1185">Reference proteome</keyword>
<sequence length="124" mass="13735">MLATVVDKILRFLEQVQCMPGAPVHAGHYSGQKRYVFDALDGATILRLPRNFATKMAAPCSSGMLSRSETKAACESKLGVHRRAVRQRKPLPPPANVCSTKVQNEWLQAEDNIPLREVQSVLVH</sequence>
<dbReference type="EMBL" id="JARKHS020010605">
    <property type="protein sequence ID" value="KAK8778569.1"/>
    <property type="molecule type" value="Genomic_DNA"/>
</dbReference>
<protein>
    <submittedName>
        <fullName evidence="1">Uncharacterized protein</fullName>
    </submittedName>
</protein>
<reference evidence="1 2" key="1">
    <citation type="journal article" date="2023" name="Arcadia Sci">
        <title>De novo assembly of a long-read Amblyomma americanum tick genome.</title>
        <authorList>
            <person name="Chou S."/>
            <person name="Poskanzer K.E."/>
            <person name="Rollins M."/>
            <person name="Thuy-Boun P.S."/>
        </authorList>
    </citation>
    <scope>NUCLEOTIDE SEQUENCE [LARGE SCALE GENOMIC DNA]</scope>
    <source>
        <strain evidence="1">F_SG_1</strain>
        <tissue evidence="1">Salivary glands</tissue>
    </source>
</reference>